<organism evidence="3">
    <name type="scientific">Schlesneria paludicola</name>
    <dbReference type="NCBI Taxonomy" id="360056"/>
    <lineage>
        <taxon>Bacteria</taxon>
        <taxon>Pseudomonadati</taxon>
        <taxon>Planctomycetota</taxon>
        <taxon>Planctomycetia</taxon>
        <taxon>Planctomycetales</taxon>
        <taxon>Planctomycetaceae</taxon>
        <taxon>Schlesneria</taxon>
    </lineage>
</organism>
<dbReference type="Gene3D" id="3.30.450.40">
    <property type="match status" value="1"/>
</dbReference>
<name>A0A7C4LNT9_9PLAN</name>
<gene>
    <name evidence="3" type="ORF">ENS64_10825</name>
</gene>
<feature type="domain" description="PPM-type phosphatase" evidence="2">
    <location>
        <begin position="213"/>
        <end position="432"/>
    </location>
</feature>
<dbReference type="InterPro" id="IPR036457">
    <property type="entry name" value="PPM-type-like_dom_sf"/>
</dbReference>
<evidence type="ECO:0000256" key="1">
    <source>
        <dbReference type="ARBA" id="ARBA00022801"/>
    </source>
</evidence>
<accession>A0A7C4LNT9</accession>
<sequence>MAAWADRGGAFAEQAAWQQRLATVVETMKELSRQTDPQEMVRNYVRRMQQLVPVDRRISLSRRGLTWPRFRVTRFSGWDDVNPWQEGERLPILSGGLLAELIYGDLPRIIPDLNVARDDPAYEFLEGQRSLQALPLYDQGVALNMVVTTRREPDAFSVDDLPERLWMANLFGRATQNLVLAEQLQAAYNALERELQVVADIQRSLLPAELPRIATMQLAAHYQTSRHVGGDYYDFFPLAGGRWGILIADVSGHGTPAAVVMAITQCITHLLGGEQERPSQLLSQLNAHLTAGYTSSSGHFVTAFYAIFEPETRRLTYSSAGHNPPRLRHCGESHVAALDAAGSLPLGLLPQVQYRDADIGLRPGDRLVFYTDGITEAANAQGELFGTARLDFVVGDCRDDVHGALRKLLEAISAFTGGHTASDDRTLIVADVV</sequence>
<dbReference type="SUPFAM" id="SSF81606">
    <property type="entry name" value="PP2C-like"/>
    <property type="match status" value="1"/>
</dbReference>
<protein>
    <submittedName>
        <fullName evidence="3">Stage II sporulation protein E</fullName>
    </submittedName>
</protein>
<dbReference type="SUPFAM" id="SSF55781">
    <property type="entry name" value="GAF domain-like"/>
    <property type="match status" value="1"/>
</dbReference>
<dbReference type="Gene3D" id="3.60.40.10">
    <property type="entry name" value="PPM-type phosphatase domain"/>
    <property type="match status" value="1"/>
</dbReference>
<dbReference type="GO" id="GO:0016791">
    <property type="term" value="F:phosphatase activity"/>
    <property type="evidence" value="ECO:0007669"/>
    <property type="project" value="TreeGrafter"/>
</dbReference>
<evidence type="ECO:0000313" key="3">
    <source>
        <dbReference type="EMBL" id="HGT39737.1"/>
    </source>
</evidence>
<dbReference type="InterPro" id="IPR052016">
    <property type="entry name" value="Bact_Sigma-Reg"/>
</dbReference>
<dbReference type="EMBL" id="DSVQ01000015">
    <property type="protein sequence ID" value="HGT39737.1"/>
    <property type="molecule type" value="Genomic_DNA"/>
</dbReference>
<keyword evidence="1" id="KW-0378">Hydrolase</keyword>
<proteinExistence type="predicted"/>
<evidence type="ECO:0000259" key="2">
    <source>
        <dbReference type="SMART" id="SM00331"/>
    </source>
</evidence>
<comment type="caution">
    <text evidence="3">The sequence shown here is derived from an EMBL/GenBank/DDBJ whole genome shotgun (WGS) entry which is preliminary data.</text>
</comment>
<reference evidence="3" key="1">
    <citation type="journal article" date="2020" name="mSystems">
        <title>Genome- and Community-Level Interaction Insights into Carbon Utilization and Element Cycling Functions of Hydrothermarchaeota in Hydrothermal Sediment.</title>
        <authorList>
            <person name="Zhou Z."/>
            <person name="Liu Y."/>
            <person name="Xu W."/>
            <person name="Pan J."/>
            <person name="Luo Z.H."/>
            <person name="Li M."/>
        </authorList>
    </citation>
    <scope>NUCLEOTIDE SEQUENCE [LARGE SCALE GENOMIC DNA]</scope>
    <source>
        <strain evidence="3">SpSt-508</strain>
    </source>
</reference>
<dbReference type="PANTHER" id="PTHR43156">
    <property type="entry name" value="STAGE II SPORULATION PROTEIN E-RELATED"/>
    <property type="match status" value="1"/>
</dbReference>
<dbReference type="Pfam" id="PF07228">
    <property type="entry name" value="SpoIIE"/>
    <property type="match status" value="1"/>
</dbReference>
<dbReference type="SMART" id="SM00331">
    <property type="entry name" value="PP2C_SIG"/>
    <property type="match status" value="1"/>
</dbReference>
<dbReference type="InterPro" id="IPR001932">
    <property type="entry name" value="PPM-type_phosphatase-like_dom"/>
</dbReference>
<dbReference type="InterPro" id="IPR029016">
    <property type="entry name" value="GAF-like_dom_sf"/>
</dbReference>
<dbReference type="PANTHER" id="PTHR43156:SF2">
    <property type="entry name" value="STAGE II SPORULATION PROTEIN E"/>
    <property type="match status" value="1"/>
</dbReference>
<dbReference type="AlphaFoldDB" id="A0A7C4LNT9"/>